<feature type="transmembrane region" description="Helical" evidence="1">
    <location>
        <begin position="274"/>
        <end position="300"/>
    </location>
</feature>
<reference evidence="2 3" key="1">
    <citation type="submission" date="2018-08" db="EMBL/GenBank/DDBJ databases">
        <title>A genome reference for cultivated species of the human gut microbiota.</title>
        <authorList>
            <person name="Zou Y."/>
            <person name="Xue W."/>
            <person name="Luo G."/>
        </authorList>
    </citation>
    <scope>NUCLEOTIDE SEQUENCE [LARGE SCALE GENOMIC DNA]</scope>
    <source>
        <strain evidence="2 3">AM42-38</strain>
    </source>
</reference>
<organism evidence="2 3">
    <name type="scientific">Phocaeicola coprophilus</name>
    <dbReference type="NCBI Taxonomy" id="387090"/>
    <lineage>
        <taxon>Bacteria</taxon>
        <taxon>Pseudomonadati</taxon>
        <taxon>Bacteroidota</taxon>
        <taxon>Bacteroidia</taxon>
        <taxon>Bacteroidales</taxon>
        <taxon>Bacteroidaceae</taxon>
        <taxon>Phocaeicola</taxon>
    </lineage>
</organism>
<sequence>MENDIIKSKKKVLLYTLPILISSILEEAIILSDSILLSFKNPIYLSTVGIIDSIYLLLLVLGESLNNAFQNYYARNINNISIIGSIFKPSILIFFFISLLFSLLIIVSVKFLPPQLIGVEHYDILYTCRWYLVFLVIVTYISLSFNSILIGLGKIKGLGYISVVSIISNILLGIFLLYVWDLKINPCVVVLISSIVSECIAIILMILLIFKSQLYKEIFKVKTKHSKRILKIITESSIYLCGSDLVFNCGSILLYIFCLYNFPNNMTAVFTLLMAYWGVIQVPAESFSETALNLFSYIHVNKYKNNYYKVKSNILTLASLLILLFGIILLIFDYIAYDHSIVELIAILVIMFLSLLNLRIEIISVGLFVRLKTDSYLFSKLIYGVSVVILISFFYLFTNIHYIHIFVSFLISMLISLTYLRVKERNVWKNE</sequence>
<gene>
    <name evidence="2" type="ORF">DW921_12175</name>
</gene>
<protein>
    <recommendedName>
        <fullName evidence="4">MATE family efflux transporter</fullName>
    </recommendedName>
</protein>
<feature type="transmembrane region" description="Helical" evidence="1">
    <location>
        <begin position="12"/>
        <end position="31"/>
    </location>
</feature>
<dbReference type="EMBL" id="QSFT01000031">
    <property type="protein sequence ID" value="RHA73738.1"/>
    <property type="molecule type" value="Genomic_DNA"/>
</dbReference>
<feature type="transmembrane region" description="Helical" evidence="1">
    <location>
        <begin position="403"/>
        <end position="422"/>
    </location>
</feature>
<evidence type="ECO:0008006" key="4">
    <source>
        <dbReference type="Google" id="ProtNLM"/>
    </source>
</evidence>
<dbReference type="AlphaFoldDB" id="A0A413SWW5"/>
<evidence type="ECO:0000313" key="2">
    <source>
        <dbReference type="EMBL" id="RHA73738.1"/>
    </source>
</evidence>
<feature type="transmembrane region" description="Helical" evidence="1">
    <location>
        <begin position="312"/>
        <end position="332"/>
    </location>
</feature>
<comment type="caution">
    <text evidence="2">The sequence shown here is derived from an EMBL/GenBank/DDBJ whole genome shotgun (WGS) entry which is preliminary data.</text>
</comment>
<accession>A0A413SWW5</accession>
<feature type="transmembrane region" description="Helical" evidence="1">
    <location>
        <begin position="186"/>
        <end position="210"/>
    </location>
</feature>
<keyword evidence="1" id="KW-0812">Transmembrane</keyword>
<feature type="transmembrane region" description="Helical" evidence="1">
    <location>
        <begin position="237"/>
        <end position="262"/>
    </location>
</feature>
<feature type="transmembrane region" description="Helical" evidence="1">
    <location>
        <begin position="43"/>
        <end position="65"/>
    </location>
</feature>
<feature type="transmembrane region" description="Helical" evidence="1">
    <location>
        <begin position="158"/>
        <end position="180"/>
    </location>
</feature>
<name>A0A413SWW5_9BACT</name>
<evidence type="ECO:0000313" key="3">
    <source>
        <dbReference type="Proteomes" id="UP000283855"/>
    </source>
</evidence>
<keyword evidence="1" id="KW-0472">Membrane</keyword>
<feature type="transmembrane region" description="Helical" evidence="1">
    <location>
        <begin position="86"/>
        <end position="109"/>
    </location>
</feature>
<keyword evidence="1" id="KW-1133">Transmembrane helix</keyword>
<proteinExistence type="predicted"/>
<dbReference type="Proteomes" id="UP000283855">
    <property type="component" value="Unassembled WGS sequence"/>
</dbReference>
<evidence type="ECO:0000256" key="1">
    <source>
        <dbReference type="SAM" id="Phobius"/>
    </source>
</evidence>
<feature type="transmembrane region" description="Helical" evidence="1">
    <location>
        <begin position="381"/>
        <end position="397"/>
    </location>
</feature>
<feature type="transmembrane region" description="Helical" evidence="1">
    <location>
        <begin position="344"/>
        <end position="369"/>
    </location>
</feature>
<feature type="transmembrane region" description="Helical" evidence="1">
    <location>
        <begin position="129"/>
        <end position="151"/>
    </location>
</feature>
<dbReference type="RefSeq" id="WP_118400816.1">
    <property type="nucleotide sequence ID" value="NZ_CABJGD010000031.1"/>
</dbReference>